<sequence>MLTQIVNCVYVGLSNRALRRENGEEFITKMSFSIIFHRLSDFSPASFRGLEFLRLLLMHRLLGKKPWRGGGYYVPRATGESPSLEVSSDDGNNLFRRGLTNPL</sequence>
<dbReference type="Proteomes" id="UP000887116">
    <property type="component" value="Unassembled WGS sequence"/>
</dbReference>
<reference evidence="2" key="1">
    <citation type="submission" date="2020-07" db="EMBL/GenBank/DDBJ databases">
        <title>Multicomponent nature underlies the extraordinary mechanical properties of spider dragline silk.</title>
        <authorList>
            <person name="Kono N."/>
            <person name="Nakamura H."/>
            <person name="Mori M."/>
            <person name="Yoshida Y."/>
            <person name="Ohtoshi R."/>
            <person name="Malay A.D."/>
            <person name="Moran D.A.P."/>
            <person name="Tomita M."/>
            <person name="Numata K."/>
            <person name="Arakawa K."/>
        </authorList>
    </citation>
    <scope>NUCLEOTIDE SEQUENCE</scope>
</reference>
<evidence type="ECO:0000313" key="3">
    <source>
        <dbReference type="Proteomes" id="UP000887116"/>
    </source>
</evidence>
<dbReference type="EMBL" id="BMAO01011996">
    <property type="protein sequence ID" value="GFQ78283.1"/>
    <property type="molecule type" value="Genomic_DNA"/>
</dbReference>
<gene>
    <name evidence="2" type="ORF">TNCT_537551</name>
</gene>
<dbReference type="AlphaFoldDB" id="A0A8X6GAM5"/>
<name>A0A8X6GAM5_TRICU</name>
<comment type="caution">
    <text evidence="2">The sequence shown here is derived from an EMBL/GenBank/DDBJ whole genome shotgun (WGS) entry which is preliminary data.</text>
</comment>
<evidence type="ECO:0000313" key="2">
    <source>
        <dbReference type="EMBL" id="GFQ78283.1"/>
    </source>
</evidence>
<proteinExistence type="predicted"/>
<organism evidence="2 3">
    <name type="scientific">Trichonephila clavata</name>
    <name type="common">Joro spider</name>
    <name type="synonym">Nephila clavata</name>
    <dbReference type="NCBI Taxonomy" id="2740835"/>
    <lineage>
        <taxon>Eukaryota</taxon>
        <taxon>Metazoa</taxon>
        <taxon>Ecdysozoa</taxon>
        <taxon>Arthropoda</taxon>
        <taxon>Chelicerata</taxon>
        <taxon>Arachnida</taxon>
        <taxon>Araneae</taxon>
        <taxon>Araneomorphae</taxon>
        <taxon>Entelegynae</taxon>
        <taxon>Araneoidea</taxon>
        <taxon>Nephilidae</taxon>
        <taxon>Trichonephila</taxon>
    </lineage>
</organism>
<feature type="compositionally biased region" description="Polar residues" evidence="1">
    <location>
        <begin position="80"/>
        <end position="91"/>
    </location>
</feature>
<accession>A0A8X6GAM5</accession>
<feature type="region of interest" description="Disordered" evidence="1">
    <location>
        <begin position="79"/>
        <end position="103"/>
    </location>
</feature>
<protein>
    <submittedName>
        <fullName evidence="2">Uncharacterized protein</fullName>
    </submittedName>
</protein>
<keyword evidence="3" id="KW-1185">Reference proteome</keyword>
<dbReference type="OrthoDB" id="10533408at2759"/>
<evidence type="ECO:0000256" key="1">
    <source>
        <dbReference type="SAM" id="MobiDB-lite"/>
    </source>
</evidence>